<sequence>MSWLITHLGASSFFLGLLVPIREAGALLPQLFTAQYLRSLKVRKWVWTIGAFIQGLSALSIAISAIFLEGNSFGWAVVISLITLSLARSLCSVSYKDVLGKTISKSKRGTTTGLATSISAGVVIVFAALLTTEIFEKQSIVILGLFLASILWLFASFVFSTLFEAEGATEGGGNPISIFHENIDLLKSDKQLRLFITTRALLVSSALAPPFMVALTNESSDSGSINLGILLFASSLASLLSSYIWGRLADKSSRLVLLISGAVSCIALLFTNVSYANGTLSSFWALPLFLFTLMIAYQGVRLGRSTYLVDMASEENRAMYTALSNTIIGIFLLVSAVFGYIASSLGIDVVLYVFATMAFGACITAYKLDEVQ</sequence>
<feature type="transmembrane region" description="Helical" evidence="4">
    <location>
        <begin position="12"/>
        <end position="33"/>
    </location>
</feature>
<evidence type="ECO:0000256" key="3">
    <source>
        <dbReference type="ARBA" id="ARBA00023136"/>
    </source>
</evidence>
<gene>
    <name evidence="5" type="ORF">J1N51_01480</name>
</gene>
<dbReference type="GO" id="GO:0022857">
    <property type="term" value="F:transmembrane transporter activity"/>
    <property type="evidence" value="ECO:0007669"/>
    <property type="project" value="InterPro"/>
</dbReference>
<reference evidence="5" key="1">
    <citation type="submission" date="2021-03" db="EMBL/GenBank/DDBJ databases">
        <title>Description of Psychrosphaera ytuae sp. nov. isolated from deep sea sediment of South China Sea.</title>
        <authorList>
            <person name="Zhang J."/>
            <person name="Xu X.-D."/>
        </authorList>
    </citation>
    <scope>NUCLEOTIDE SEQUENCE</scope>
    <source>
        <strain evidence="5">MTZ26</strain>
    </source>
</reference>
<dbReference type="EMBL" id="CP072110">
    <property type="protein sequence ID" value="QTH64186.1"/>
    <property type="molecule type" value="Genomic_DNA"/>
</dbReference>
<dbReference type="PANTHER" id="PTHR23526">
    <property type="entry name" value="INTEGRAL MEMBRANE TRANSPORT PROTEIN-RELATED"/>
    <property type="match status" value="1"/>
</dbReference>
<proteinExistence type="predicted"/>
<evidence type="ECO:0000256" key="1">
    <source>
        <dbReference type="ARBA" id="ARBA00022692"/>
    </source>
</evidence>
<evidence type="ECO:0000313" key="6">
    <source>
        <dbReference type="Proteomes" id="UP000682739"/>
    </source>
</evidence>
<dbReference type="SUPFAM" id="SSF103473">
    <property type="entry name" value="MFS general substrate transporter"/>
    <property type="match status" value="1"/>
</dbReference>
<protein>
    <submittedName>
        <fullName evidence="5">MFS transporter</fullName>
    </submittedName>
</protein>
<dbReference type="PANTHER" id="PTHR23526:SF2">
    <property type="entry name" value="MAJOR FACILITATOR SUPERFAMILY (MFS) PROFILE DOMAIN-CONTAINING PROTEIN"/>
    <property type="match status" value="1"/>
</dbReference>
<dbReference type="Proteomes" id="UP000682739">
    <property type="component" value="Chromosome"/>
</dbReference>
<evidence type="ECO:0000256" key="2">
    <source>
        <dbReference type="ARBA" id="ARBA00022989"/>
    </source>
</evidence>
<feature type="transmembrane region" description="Helical" evidence="4">
    <location>
        <begin position="112"/>
        <end position="134"/>
    </location>
</feature>
<name>A0A975HIF0_9GAMM</name>
<dbReference type="AlphaFoldDB" id="A0A975HIF0"/>
<evidence type="ECO:0000256" key="4">
    <source>
        <dbReference type="SAM" id="Phobius"/>
    </source>
</evidence>
<dbReference type="Pfam" id="PF07690">
    <property type="entry name" value="MFS_1"/>
    <property type="match status" value="1"/>
</dbReference>
<feature type="transmembrane region" description="Helical" evidence="4">
    <location>
        <begin position="45"/>
        <end position="67"/>
    </location>
</feature>
<feature type="transmembrane region" description="Helical" evidence="4">
    <location>
        <begin position="73"/>
        <end position="91"/>
    </location>
</feature>
<keyword evidence="6" id="KW-1185">Reference proteome</keyword>
<keyword evidence="3 4" id="KW-0472">Membrane</keyword>
<dbReference type="InterPro" id="IPR011701">
    <property type="entry name" value="MFS"/>
</dbReference>
<feature type="transmembrane region" description="Helical" evidence="4">
    <location>
        <begin position="194"/>
        <end position="215"/>
    </location>
</feature>
<feature type="transmembrane region" description="Helical" evidence="4">
    <location>
        <begin position="255"/>
        <end position="275"/>
    </location>
</feature>
<dbReference type="KEGG" id="psym:J1N51_01480"/>
<accession>A0A975HIF0</accession>
<keyword evidence="1 4" id="KW-0812">Transmembrane</keyword>
<feature type="transmembrane region" description="Helical" evidence="4">
    <location>
        <begin position="320"/>
        <end position="343"/>
    </location>
</feature>
<feature type="transmembrane region" description="Helical" evidence="4">
    <location>
        <begin position="227"/>
        <end position="246"/>
    </location>
</feature>
<feature type="transmembrane region" description="Helical" evidence="4">
    <location>
        <begin position="140"/>
        <end position="163"/>
    </location>
</feature>
<feature type="transmembrane region" description="Helical" evidence="4">
    <location>
        <begin position="349"/>
        <end position="368"/>
    </location>
</feature>
<dbReference type="Gene3D" id="1.20.1250.20">
    <property type="entry name" value="MFS general substrate transporter like domains"/>
    <property type="match status" value="1"/>
</dbReference>
<dbReference type="InterPro" id="IPR036259">
    <property type="entry name" value="MFS_trans_sf"/>
</dbReference>
<keyword evidence="2 4" id="KW-1133">Transmembrane helix</keyword>
<feature type="transmembrane region" description="Helical" evidence="4">
    <location>
        <begin position="281"/>
        <end position="300"/>
    </location>
</feature>
<dbReference type="RefSeq" id="WP_208832241.1">
    <property type="nucleotide sequence ID" value="NZ_CP072110.1"/>
</dbReference>
<evidence type="ECO:0000313" key="5">
    <source>
        <dbReference type="EMBL" id="QTH64186.1"/>
    </source>
</evidence>
<dbReference type="InterPro" id="IPR052528">
    <property type="entry name" value="Sugar_transport-like"/>
</dbReference>
<organism evidence="5 6">
    <name type="scientific">Psychrosphaera ytuae</name>
    <dbReference type="NCBI Taxonomy" id="2820710"/>
    <lineage>
        <taxon>Bacteria</taxon>
        <taxon>Pseudomonadati</taxon>
        <taxon>Pseudomonadota</taxon>
        <taxon>Gammaproteobacteria</taxon>
        <taxon>Alteromonadales</taxon>
        <taxon>Pseudoalteromonadaceae</taxon>
        <taxon>Psychrosphaera</taxon>
    </lineage>
</organism>